<proteinExistence type="predicted"/>
<protein>
    <submittedName>
        <fullName evidence="2">Uncharacterized protein</fullName>
    </submittedName>
</protein>
<organism evidence="2">
    <name type="scientific">Guillardia theta</name>
    <name type="common">Cryptophyte</name>
    <name type="synonym">Cryptomonas phi</name>
    <dbReference type="NCBI Taxonomy" id="55529"/>
    <lineage>
        <taxon>Eukaryota</taxon>
        <taxon>Cryptophyceae</taxon>
        <taxon>Pyrenomonadales</taxon>
        <taxon>Geminigeraceae</taxon>
        <taxon>Guillardia</taxon>
    </lineage>
</organism>
<gene>
    <name evidence="2" type="ORF">GTHE00462_LOCUS10543</name>
</gene>
<evidence type="ECO:0000313" key="2">
    <source>
        <dbReference type="EMBL" id="CAE2288047.1"/>
    </source>
</evidence>
<name>A0A7S4NGT8_GUITH</name>
<evidence type="ECO:0000256" key="1">
    <source>
        <dbReference type="SAM" id="MobiDB-lite"/>
    </source>
</evidence>
<reference evidence="2" key="1">
    <citation type="submission" date="2021-01" db="EMBL/GenBank/DDBJ databases">
        <authorList>
            <person name="Corre E."/>
            <person name="Pelletier E."/>
            <person name="Niang G."/>
            <person name="Scheremetjew M."/>
            <person name="Finn R."/>
            <person name="Kale V."/>
            <person name="Holt S."/>
            <person name="Cochrane G."/>
            <person name="Meng A."/>
            <person name="Brown T."/>
            <person name="Cohen L."/>
        </authorList>
    </citation>
    <scope>NUCLEOTIDE SEQUENCE</scope>
    <source>
        <strain evidence="2">CCMP 2712</strain>
    </source>
</reference>
<dbReference type="EMBL" id="HBKN01013530">
    <property type="protein sequence ID" value="CAE2288047.1"/>
    <property type="molecule type" value="Transcribed_RNA"/>
</dbReference>
<feature type="region of interest" description="Disordered" evidence="1">
    <location>
        <begin position="19"/>
        <end position="38"/>
    </location>
</feature>
<sequence>MGNALCCSQERRGLEELENIQNNQNGMNKSTGSDRDELSISRSRAMSMKAQVERQKWIRKASGYRWEETVDERDTLHQNPGQHADSRRGFHIVQPVSAERLDRGAGGNGEVVIKHARQNQHDRRIFQQNYNPGRNITRNLPSDQEQNILRSSDLQHGQISGGNGMTKTVQHTAYDLRCNQIHDVSYELYNGSDPLNSSIASNAADKYPFKPSSYTYLDFSKEDNMDQKLSFDDSKLQSLPISF</sequence>
<accession>A0A7S4NGT8</accession>
<dbReference type="AlphaFoldDB" id="A0A7S4NGT8"/>